<dbReference type="PANTHER" id="PTHR10133:SF27">
    <property type="entry name" value="DNA POLYMERASE NU"/>
    <property type="match status" value="1"/>
</dbReference>
<evidence type="ECO:0000256" key="8">
    <source>
        <dbReference type="ARBA" id="ARBA00022722"/>
    </source>
</evidence>
<dbReference type="GO" id="GO:0008408">
    <property type="term" value="F:3'-5' exonuclease activity"/>
    <property type="evidence" value="ECO:0007669"/>
    <property type="project" value="InterPro"/>
</dbReference>
<dbReference type="Gene3D" id="1.20.1060.10">
    <property type="entry name" value="Taq DNA Polymerase, Chain T, domain 4"/>
    <property type="match status" value="1"/>
</dbReference>
<dbReference type="CDD" id="cd09859">
    <property type="entry name" value="PIN_53EXO"/>
    <property type="match status" value="1"/>
</dbReference>
<dbReference type="InterPro" id="IPR002298">
    <property type="entry name" value="DNA_polymerase_A"/>
</dbReference>
<organism evidence="21 22">
    <name type="scientific">Carnobacterium viridans</name>
    <dbReference type="NCBI Taxonomy" id="174587"/>
    <lineage>
        <taxon>Bacteria</taxon>
        <taxon>Bacillati</taxon>
        <taxon>Bacillota</taxon>
        <taxon>Bacilli</taxon>
        <taxon>Lactobacillales</taxon>
        <taxon>Carnobacteriaceae</taxon>
        <taxon>Carnobacterium</taxon>
    </lineage>
</organism>
<comment type="similarity">
    <text evidence="1 17">Belongs to the DNA polymerase type-A family.</text>
</comment>
<dbReference type="GO" id="GO:0003677">
    <property type="term" value="F:DNA binding"/>
    <property type="evidence" value="ECO:0007669"/>
    <property type="project" value="UniProtKB-UniRule"/>
</dbReference>
<dbReference type="EC" id="2.7.7.7" evidence="3 16"/>
<evidence type="ECO:0000256" key="7">
    <source>
        <dbReference type="ARBA" id="ARBA00022705"/>
    </source>
</evidence>
<dbReference type="PANTHER" id="PTHR10133">
    <property type="entry name" value="DNA POLYMERASE I"/>
    <property type="match status" value="1"/>
</dbReference>
<dbReference type="PRINTS" id="PR00868">
    <property type="entry name" value="DNAPOLI"/>
</dbReference>
<evidence type="ECO:0000313" key="21">
    <source>
        <dbReference type="EMBL" id="SDQ50339.1"/>
    </source>
</evidence>
<dbReference type="SUPFAM" id="SSF88723">
    <property type="entry name" value="PIN domain-like"/>
    <property type="match status" value="1"/>
</dbReference>
<dbReference type="CDD" id="cd09898">
    <property type="entry name" value="H3TH_53EXO"/>
    <property type="match status" value="1"/>
</dbReference>
<evidence type="ECO:0000256" key="10">
    <source>
        <dbReference type="ARBA" id="ARBA00022801"/>
    </source>
</evidence>
<dbReference type="Gene3D" id="1.10.150.20">
    <property type="entry name" value="5' to 3' exonuclease, C-terminal subdomain"/>
    <property type="match status" value="2"/>
</dbReference>
<keyword evidence="8" id="KW-0540">Nuclease</keyword>
<dbReference type="InterPro" id="IPR018320">
    <property type="entry name" value="DNA_polymerase_1"/>
</dbReference>
<dbReference type="GO" id="GO:0008409">
    <property type="term" value="F:5'-3' exonuclease activity"/>
    <property type="evidence" value="ECO:0007669"/>
    <property type="project" value="InterPro"/>
</dbReference>
<evidence type="ECO:0000256" key="2">
    <source>
        <dbReference type="ARBA" id="ARBA00011541"/>
    </source>
</evidence>
<feature type="domain" description="5'-3' exonuclease" evidence="19">
    <location>
        <begin position="5"/>
        <end position="268"/>
    </location>
</feature>
<evidence type="ECO:0000256" key="13">
    <source>
        <dbReference type="ARBA" id="ARBA00023125"/>
    </source>
</evidence>
<dbReference type="FunFam" id="1.20.1060.10:FF:000001">
    <property type="entry name" value="DNA polymerase I"/>
    <property type="match status" value="1"/>
</dbReference>
<proteinExistence type="inferred from homology"/>
<dbReference type="SMART" id="SM00279">
    <property type="entry name" value="HhH2"/>
    <property type="match status" value="1"/>
</dbReference>
<evidence type="ECO:0000256" key="3">
    <source>
        <dbReference type="ARBA" id="ARBA00012417"/>
    </source>
</evidence>
<comment type="catalytic activity">
    <reaction evidence="15 17">
        <text>DNA(n) + a 2'-deoxyribonucleoside 5'-triphosphate = DNA(n+1) + diphosphate</text>
        <dbReference type="Rhea" id="RHEA:22508"/>
        <dbReference type="Rhea" id="RHEA-COMP:17339"/>
        <dbReference type="Rhea" id="RHEA-COMP:17340"/>
        <dbReference type="ChEBI" id="CHEBI:33019"/>
        <dbReference type="ChEBI" id="CHEBI:61560"/>
        <dbReference type="ChEBI" id="CHEBI:173112"/>
        <dbReference type="EC" id="2.7.7.7"/>
    </reaction>
</comment>
<dbReference type="InterPro" id="IPR002562">
    <property type="entry name" value="3'-5'_exonuclease_dom"/>
</dbReference>
<evidence type="ECO:0000256" key="5">
    <source>
        <dbReference type="ARBA" id="ARBA00022679"/>
    </source>
</evidence>
<gene>
    <name evidence="17" type="primary">polA</name>
    <name evidence="21" type="ORF">SAMN04487752_2552</name>
</gene>
<dbReference type="Gene3D" id="3.30.70.370">
    <property type="match status" value="1"/>
</dbReference>
<dbReference type="PROSITE" id="PS00447">
    <property type="entry name" value="DNA_POLYMERASE_A"/>
    <property type="match status" value="1"/>
</dbReference>
<dbReference type="InterPro" id="IPR029060">
    <property type="entry name" value="PIN-like_dom_sf"/>
</dbReference>
<dbReference type="EMBL" id="FNJW01000008">
    <property type="protein sequence ID" value="SDQ50339.1"/>
    <property type="molecule type" value="Genomic_DNA"/>
</dbReference>
<feature type="domain" description="DNA-directed DNA polymerase family A palm" evidence="20">
    <location>
        <begin position="642"/>
        <end position="850"/>
    </location>
</feature>
<keyword evidence="22" id="KW-1185">Reference proteome</keyword>
<dbReference type="FunFam" id="1.10.150.20:FF:000002">
    <property type="entry name" value="DNA polymerase I"/>
    <property type="match status" value="1"/>
</dbReference>
<evidence type="ECO:0000259" key="18">
    <source>
        <dbReference type="SMART" id="SM00474"/>
    </source>
</evidence>
<name>A0A1H1BEF5_9LACT</name>
<reference evidence="22" key="1">
    <citation type="submission" date="2016-10" db="EMBL/GenBank/DDBJ databases">
        <authorList>
            <person name="Varghese N."/>
            <person name="Submissions S."/>
        </authorList>
    </citation>
    <scope>NUCLEOTIDE SEQUENCE [LARGE SCALE GENOMIC DNA]</scope>
    <source>
        <strain evidence="22">MPL-11</strain>
    </source>
</reference>
<dbReference type="RefSeq" id="WP_089978390.1">
    <property type="nucleotide sequence ID" value="NZ_CP084916.1"/>
</dbReference>
<dbReference type="SUPFAM" id="SSF53098">
    <property type="entry name" value="Ribonuclease H-like"/>
    <property type="match status" value="1"/>
</dbReference>
<dbReference type="InterPro" id="IPR043502">
    <property type="entry name" value="DNA/RNA_pol_sf"/>
</dbReference>
<dbReference type="CDD" id="cd08637">
    <property type="entry name" value="DNA_pol_A_pol_I_C"/>
    <property type="match status" value="1"/>
</dbReference>
<evidence type="ECO:0000256" key="16">
    <source>
        <dbReference type="NCBIfam" id="TIGR00593"/>
    </source>
</evidence>
<keyword evidence="10" id="KW-0378">Hydrolase</keyword>
<evidence type="ECO:0000256" key="14">
    <source>
        <dbReference type="ARBA" id="ARBA00023204"/>
    </source>
</evidence>
<dbReference type="Pfam" id="PF22619">
    <property type="entry name" value="DNA_polI_exo1"/>
    <property type="match status" value="1"/>
</dbReference>
<dbReference type="Pfam" id="PF00476">
    <property type="entry name" value="DNA_pol_A"/>
    <property type="match status" value="1"/>
</dbReference>
<evidence type="ECO:0000259" key="20">
    <source>
        <dbReference type="SMART" id="SM00482"/>
    </source>
</evidence>
<comment type="subunit">
    <text evidence="2 17">Single-chain monomer with multiple functions.</text>
</comment>
<evidence type="ECO:0000256" key="1">
    <source>
        <dbReference type="ARBA" id="ARBA00007705"/>
    </source>
</evidence>
<dbReference type="InterPro" id="IPR054690">
    <property type="entry name" value="DNA_polI_exonuclease"/>
</dbReference>
<dbReference type="GO" id="GO:0006302">
    <property type="term" value="P:double-strand break repair"/>
    <property type="evidence" value="ECO:0007669"/>
    <property type="project" value="TreeGrafter"/>
</dbReference>
<accession>A0A1H1BEF5</accession>
<keyword evidence="13 17" id="KW-0238">DNA-binding</keyword>
<evidence type="ECO:0000256" key="17">
    <source>
        <dbReference type="RuleBase" id="RU004460"/>
    </source>
</evidence>
<dbReference type="InterPro" id="IPR036279">
    <property type="entry name" value="5-3_exonuclease_C_sf"/>
</dbReference>
<feature type="domain" description="3'-5' exonuclease" evidence="18">
    <location>
        <begin position="308"/>
        <end position="475"/>
    </location>
</feature>
<dbReference type="InterPro" id="IPR019760">
    <property type="entry name" value="DNA-dir_DNA_pol_A_CS"/>
</dbReference>
<dbReference type="GO" id="GO:0006261">
    <property type="term" value="P:DNA-templated DNA replication"/>
    <property type="evidence" value="ECO:0007669"/>
    <property type="project" value="UniProtKB-UniRule"/>
</dbReference>
<dbReference type="Pfam" id="PF01367">
    <property type="entry name" value="5_3_exonuc"/>
    <property type="match status" value="1"/>
</dbReference>
<evidence type="ECO:0000256" key="9">
    <source>
        <dbReference type="ARBA" id="ARBA00022763"/>
    </source>
</evidence>
<dbReference type="InterPro" id="IPR012337">
    <property type="entry name" value="RNaseH-like_sf"/>
</dbReference>
<protein>
    <recommendedName>
        <fullName evidence="4 16">DNA polymerase I</fullName>
        <ecNumber evidence="3 16">2.7.7.7</ecNumber>
    </recommendedName>
</protein>
<evidence type="ECO:0000256" key="15">
    <source>
        <dbReference type="ARBA" id="ARBA00049244"/>
    </source>
</evidence>
<evidence type="ECO:0000256" key="6">
    <source>
        <dbReference type="ARBA" id="ARBA00022695"/>
    </source>
</evidence>
<dbReference type="InterPro" id="IPR036397">
    <property type="entry name" value="RNaseH_sf"/>
</dbReference>
<dbReference type="SMART" id="SM00482">
    <property type="entry name" value="POLAc"/>
    <property type="match status" value="1"/>
</dbReference>
<evidence type="ECO:0000256" key="11">
    <source>
        <dbReference type="ARBA" id="ARBA00022839"/>
    </source>
</evidence>
<evidence type="ECO:0000256" key="12">
    <source>
        <dbReference type="ARBA" id="ARBA00022932"/>
    </source>
</evidence>
<dbReference type="InterPro" id="IPR001098">
    <property type="entry name" value="DNA-dir_DNA_pol_A_palm_dom"/>
</dbReference>
<evidence type="ECO:0000256" key="4">
    <source>
        <dbReference type="ARBA" id="ARBA00020311"/>
    </source>
</evidence>
<dbReference type="CDD" id="cd06140">
    <property type="entry name" value="DNA_polA_I_Bacillus_like_exo"/>
    <property type="match status" value="1"/>
</dbReference>
<keyword evidence="11" id="KW-0269">Exonuclease</keyword>
<dbReference type="Pfam" id="PF02739">
    <property type="entry name" value="5_3_exonuc_N"/>
    <property type="match status" value="1"/>
</dbReference>
<dbReference type="AlphaFoldDB" id="A0A1H1BEF5"/>
<dbReference type="SMART" id="SM00474">
    <property type="entry name" value="35EXOc"/>
    <property type="match status" value="1"/>
</dbReference>
<dbReference type="GO" id="GO:0003887">
    <property type="term" value="F:DNA-directed DNA polymerase activity"/>
    <property type="evidence" value="ECO:0007669"/>
    <property type="project" value="UniProtKB-UniRule"/>
</dbReference>
<dbReference type="OrthoDB" id="9806424at2"/>
<keyword evidence="12 17" id="KW-0239">DNA-directed DNA polymerase</keyword>
<keyword evidence="6 17" id="KW-0548">Nucleotidyltransferase</keyword>
<sequence length="886" mass="100671">MNEKKKLVLIDGNSVAYRAFFALHSQLERMKNKNGLHTNALYGFHNMIDSVLTKEKPTHVLVAFDAGNTTFRHSFFDEYKAGRSKTPREFSEQMPYLRELLDGFGIRHYELENFEADDIIGTLATKVDPTIYDVVVISGDRDLTQLAKENVRVDITVKGVSELKGYTTESIYEEMGISPLQIIDMKGLAGDASDNIPGVTKIGEKTALKLLKEYGSVEGIYENIDLLKKSKMKENLINEKETALLSKRLATIDTDSPIKVGVEELSFNGPNMEKLISFYKEMDFNSHLSKLDTAEYDAEQNSQKEAILYTIVTEITESMFNNNMALYVEILGDNYHTSPIFCIGWGDDEHIYVAEPEVVFASDDFKNWAKDSGAQKQVFDAKRTYVALKRQSVDIASIDFDILLASYLLNTKDNSKDLSEVATEHEYYEVSSDESVYGKGAKIAIPEEKTVTYDHIARKIKAIRTLSKQLGENLEKNEQTKLFNEMELPLSIVLAEMELTGVKVNDKRLMEMKEEFAIRLTDIEQRVYELAGEKFNLNSPKQLGVILFEKMGYPVIKKTKTGYSTAVDVLEQLREQAPIVEHILDYRQIAKIQSTYIEGLLKVIDKKTGKIHTRYMQTIAQTGRLSSVDPNLQNIPIRLEEGRKIRQAFVPSHEGWEIFASDYSQIELRVLGHVSDDKLLKEAFIEGQDIHSSTAMRVFGIGSPEEVSSEMRRRAKAVNFGIVYGISDYGLSQNLGISRKEAQQFIDTYFEKYPGVKKYMEDIVREAKDKGFVETLFQRRRYLPEINSRNFNLRSFAERTAINTPIQGSAADIIKIAMIKMDEKLKESTMQATMLLQVHDELIFEAPKEEIEQLRALVAEVMEGAVELSVPLKVDSNSGKSWYEAK</sequence>
<dbReference type="InterPro" id="IPR020046">
    <property type="entry name" value="5-3_exonucl_a-hlix_arch_N"/>
</dbReference>
<dbReference type="NCBIfam" id="TIGR00593">
    <property type="entry name" value="pola"/>
    <property type="match status" value="1"/>
</dbReference>
<keyword evidence="9 17" id="KW-0227">DNA damage</keyword>
<dbReference type="SUPFAM" id="SSF47807">
    <property type="entry name" value="5' to 3' exonuclease, C-terminal subdomain"/>
    <property type="match status" value="1"/>
</dbReference>
<dbReference type="FunFam" id="1.10.150.20:FF:000003">
    <property type="entry name" value="DNA polymerase I"/>
    <property type="match status" value="1"/>
</dbReference>
<dbReference type="Gene3D" id="3.40.50.1010">
    <property type="entry name" value="5'-nuclease"/>
    <property type="match status" value="1"/>
</dbReference>
<dbReference type="NCBIfam" id="NF004397">
    <property type="entry name" value="PRK05755.1"/>
    <property type="match status" value="1"/>
</dbReference>
<dbReference type="InterPro" id="IPR020045">
    <property type="entry name" value="DNA_polI_H3TH"/>
</dbReference>
<keyword evidence="7 17" id="KW-0235">DNA replication</keyword>
<dbReference type="SUPFAM" id="SSF56672">
    <property type="entry name" value="DNA/RNA polymerases"/>
    <property type="match status" value="1"/>
</dbReference>
<dbReference type="InterPro" id="IPR008918">
    <property type="entry name" value="HhH2"/>
</dbReference>
<evidence type="ECO:0000259" key="19">
    <source>
        <dbReference type="SMART" id="SM00475"/>
    </source>
</evidence>
<keyword evidence="14 17" id="KW-0234">DNA repair</keyword>
<dbReference type="Proteomes" id="UP000199481">
    <property type="component" value="Unassembled WGS sequence"/>
</dbReference>
<keyword evidence="5 17" id="KW-0808">Transferase</keyword>
<evidence type="ECO:0000313" key="22">
    <source>
        <dbReference type="Proteomes" id="UP000199481"/>
    </source>
</evidence>
<dbReference type="FunFam" id="3.40.50.1010:FF:000001">
    <property type="entry name" value="DNA polymerase I"/>
    <property type="match status" value="1"/>
</dbReference>
<dbReference type="Gene3D" id="3.30.420.10">
    <property type="entry name" value="Ribonuclease H-like superfamily/Ribonuclease H"/>
    <property type="match status" value="1"/>
</dbReference>
<dbReference type="InterPro" id="IPR002421">
    <property type="entry name" value="5-3_exonuclease"/>
</dbReference>
<dbReference type="SMART" id="SM00475">
    <property type="entry name" value="53EXOc"/>
    <property type="match status" value="1"/>
</dbReference>